<dbReference type="AlphaFoldDB" id="A0AAU8LXK3"/>
<dbReference type="InterPro" id="IPR009057">
    <property type="entry name" value="Homeodomain-like_sf"/>
</dbReference>
<gene>
    <name evidence="7" type="ORF">Q3M24_04470</name>
    <name evidence="8" type="ORF">Q3M24_06420</name>
    <name evidence="9" type="ORF">Q3M24_06850</name>
    <name evidence="10" type="ORF">Q3M24_07695</name>
    <name evidence="11" type="ORF">Q3M24_11265</name>
    <name evidence="1" type="ORF">Q3M24_14740</name>
    <name evidence="2" type="ORF">Q3M24_15165</name>
    <name evidence="3" type="ORF">Q3M24_17550</name>
    <name evidence="4" type="ORF">Q3M24_17830</name>
    <name evidence="5" type="ORF">Q3M24_20705</name>
    <name evidence="6" type="ORF">Q3M24_22860</name>
</gene>
<dbReference type="EMBL" id="CP159373">
    <property type="protein sequence ID" value="XCN75275.1"/>
    <property type="molecule type" value="Genomic_DNA"/>
</dbReference>
<dbReference type="KEGG" id="eaj:Q3M24_17830"/>
<dbReference type="EMBL" id="CP159373">
    <property type="protein sequence ID" value="XCN74375.1"/>
    <property type="molecule type" value="Genomic_DNA"/>
</dbReference>
<dbReference type="EMBL" id="CP159373">
    <property type="protein sequence ID" value="XCN72684.1"/>
    <property type="molecule type" value="Genomic_DNA"/>
</dbReference>
<evidence type="ECO:0000313" key="7">
    <source>
        <dbReference type="EMBL" id="XCN74018.1"/>
    </source>
</evidence>
<proteinExistence type="predicted"/>
<dbReference type="KEGG" id="eaj:Q3M24_06420"/>
<dbReference type="KEGG" id="eaj:Q3M24_06850"/>
<dbReference type="GO" id="GO:0003677">
    <property type="term" value="F:DNA binding"/>
    <property type="evidence" value="ECO:0007669"/>
    <property type="project" value="InterPro"/>
</dbReference>
<evidence type="ECO:0000313" key="3">
    <source>
        <dbReference type="EMBL" id="XCN72098.1"/>
    </source>
</evidence>
<reference evidence="7" key="2">
    <citation type="submission" date="2024-06" db="EMBL/GenBank/DDBJ databases">
        <authorList>
            <person name="Plum-Jensen L.E."/>
            <person name="Schramm A."/>
            <person name="Marshall I.P.G."/>
        </authorList>
    </citation>
    <scope>NUCLEOTIDE SEQUENCE</scope>
    <source>
        <strain evidence="7">Rat1</strain>
    </source>
</reference>
<dbReference type="KEGG" id="eaj:Q3M24_17550"/>
<dbReference type="GO" id="GO:0006313">
    <property type="term" value="P:DNA transposition"/>
    <property type="evidence" value="ECO:0007669"/>
    <property type="project" value="InterPro"/>
</dbReference>
<dbReference type="EMBL" id="CP159373">
    <property type="protein sequence ID" value="XCN71640.1"/>
    <property type="molecule type" value="Genomic_DNA"/>
</dbReference>
<evidence type="ECO:0000313" key="4">
    <source>
        <dbReference type="EMBL" id="XCN72151.1"/>
    </source>
</evidence>
<dbReference type="GO" id="GO:0004803">
    <property type="term" value="F:transposase activity"/>
    <property type="evidence" value="ECO:0007669"/>
    <property type="project" value="InterPro"/>
</dbReference>
<dbReference type="KEGG" id="eaj:Q3M24_14740"/>
<dbReference type="SUPFAM" id="SSF46689">
    <property type="entry name" value="Homeodomain-like"/>
    <property type="match status" value="1"/>
</dbReference>
<dbReference type="EMBL" id="CP159373">
    <property type="protein sequence ID" value="XCN72098.1"/>
    <property type="molecule type" value="Genomic_DNA"/>
</dbReference>
<dbReference type="EMBL" id="CP159373">
    <property type="protein sequence ID" value="XCN72151.1"/>
    <property type="molecule type" value="Genomic_DNA"/>
</dbReference>
<evidence type="ECO:0000313" key="9">
    <source>
        <dbReference type="EMBL" id="XCN74459.1"/>
    </source>
</evidence>
<dbReference type="KEGG" id="eaj:Q3M24_04470"/>
<evidence type="ECO:0000313" key="11">
    <source>
        <dbReference type="EMBL" id="XCN75275.1"/>
    </source>
</evidence>
<evidence type="ECO:0000313" key="1">
    <source>
        <dbReference type="EMBL" id="XCN71565.1"/>
    </source>
</evidence>
<dbReference type="EMBL" id="CP159373">
    <property type="protein sequence ID" value="XCN74018.1"/>
    <property type="molecule type" value="Genomic_DNA"/>
</dbReference>
<dbReference type="EMBL" id="CP159373">
    <property type="protein sequence ID" value="XCN71565.1"/>
    <property type="molecule type" value="Genomic_DNA"/>
</dbReference>
<dbReference type="Pfam" id="PF01527">
    <property type="entry name" value="HTH_Tnp_1"/>
    <property type="match status" value="1"/>
</dbReference>
<dbReference type="KEGG" id="eaj:Q3M24_15165"/>
<name>A0AAU8LXK3_9BACT</name>
<dbReference type="InterPro" id="IPR002514">
    <property type="entry name" value="Transposase_8"/>
</dbReference>
<reference evidence="7" key="1">
    <citation type="journal article" date="2024" name="Syst. Appl. Microbiol.">
        <title>First single-strain enrichments of Electrothrix cable bacteria, description of E. aestuarii sp. nov. and E. rattekaaiensis sp. nov., and proposal of a cable bacteria taxonomy following the rules of the SeqCode.</title>
        <authorList>
            <person name="Plum-Jensen L.E."/>
            <person name="Schramm A."/>
            <person name="Marshall I.P.G."/>
        </authorList>
    </citation>
    <scope>NUCLEOTIDE SEQUENCE</scope>
    <source>
        <strain evidence="7">Rat1</strain>
    </source>
</reference>
<dbReference type="KEGG" id="eaj:Q3M24_22860"/>
<dbReference type="KEGG" id="eaj:Q3M24_07695"/>
<evidence type="ECO:0000313" key="10">
    <source>
        <dbReference type="EMBL" id="XCN74615.1"/>
    </source>
</evidence>
<dbReference type="EMBL" id="CP159373">
    <property type="protein sequence ID" value="XCN73077.1"/>
    <property type="molecule type" value="Genomic_DNA"/>
</dbReference>
<dbReference type="InterPro" id="IPR036388">
    <property type="entry name" value="WH-like_DNA-bd_sf"/>
</dbReference>
<dbReference type="EMBL" id="CP159373">
    <property type="protein sequence ID" value="XCN74459.1"/>
    <property type="molecule type" value="Genomic_DNA"/>
</dbReference>
<organism evidence="7">
    <name type="scientific">Candidatus Electrothrix aestuarii</name>
    <dbReference type="NCBI Taxonomy" id="3062594"/>
    <lineage>
        <taxon>Bacteria</taxon>
        <taxon>Pseudomonadati</taxon>
        <taxon>Thermodesulfobacteriota</taxon>
        <taxon>Desulfobulbia</taxon>
        <taxon>Desulfobulbales</taxon>
        <taxon>Desulfobulbaceae</taxon>
        <taxon>Candidatus Electrothrix</taxon>
    </lineage>
</organism>
<accession>A0AAU8LXK3</accession>
<dbReference type="KEGG" id="eaj:Q3M24_11265"/>
<evidence type="ECO:0000313" key="2">
    <source>
        <dbReference type="EMBL" id="XCN71640.1"/>
    </source>
</evidence>
<protein>
    <submittedName>
        <fullName evidence="7">Transposase</fullName>
    </submittedName>
</protein>
<evidence type="ECO:0000313" key="5">
    <source>
        <dbReference type="EMBL" id="XCN72684.1"/>
    </source>
</evidence>
<evidence type="ECO:0000313" key="6">
    <source>
        <dbReference type="EMBL" id="XCN73077.1"/>
    </source>
</evidence>
<dbReference type="EMBL" id="CP159373">
    <property type="protein sequence ID" value="XCN74615.1"/>
    <property type="molecule type" value="Genomic_DNA"/>
</dbReference>
<evidence type="ECO:0000313" key="8">
    <source>
        <dbReference type="EMBL" id="XCN74375.1"/>
    </source>
</evidence>
<dbReference type="Gene3D" id="1.10.10.10">
    <property type="entry name" value="Winged helix-like DNA-binding domain superfamily/Winged helix DNA-binding domain"/>
    <property type="match status" value="1"/>
</dbReference>
<sequence>MKKEPVKRYSQALKQQVVREYEEGVSIYSLRQKYGIGAHGTVERWIKKFGRSGYRAEVVHIQTVEDQLEFKAMKSRIKELESALAQSVLENRMLETTIEVADQSLGTDIKKISGGNYNQGSSCKADQQAGGL</sequence>
<dbReference type="KEGG" id="eaj:Q3M24_20705"/>